<keyword evidence="5" id="KW-0547">Nucleotide-binding</keyword>
<evidence type="ECO:0000256" key="6">
    <source>
        <dbReference type="ARBA" id="ARBA00022777"/>
    </source>
</evidence>
<evidence type="ECO:0000256" key="8">
    <source>
        <dbReference type="ARBA" id="ARBA00023012"/>
    </source>
</evidence>
<dbReference type="InterPro" id="IPR005467">
    <property type="entry name" value="His_kinase_dom"/>
</dbReference>
<dbReference type="Proteomes" id="UP000663929">
    <property type="component" value="Chromosome"/>
</dbReference>
<dbReference type="CDD" id="cd00082">
    <property type="entry name" value="HisKA"/>
    <property type="match status" value="1"/>
</dbReference>
<evidence type="ECO:0000256" key="5">
    <source>
        <dbReference type="ARBA" id="ARBA00022741"/>
    </source>
</evidence>
<dbReference type="PRINTS" id="PR00344">
    <property type="entry name" value="BCTRLSENSOR"/>
</dbReference>
<dbReference type="GO" id="GO:0030295">
    <property type="term" value="F:protein kinase activator activity"/>
    <property type="evidence" value="ECO:0007669"/>
    <property type="project" value="TreeGrafter"/>
</dbReference>
<evidence type="ECO:0000256" key="2">
    <source>
        <dbReference type="ARBA" id="ARBA00012438"/>
    </source>
</evidence>
<dbReference type="InterPro" id="IPR003594">
    <property type="entry name" value="HATPase_dom"/>
</dbReference>
<comment type="catalytic activity">
    <reaction evidence="1">
        <text>ATP + protein L-histidine = ADP + protein N-phospho-L-histidine.</text>
        <dbReference type="EC" id="2.7.13.3"/>
    </reaction>
</comment>
<keyword evidence="12" id="KW-1185">Reference proteome</keyword>
<reference evidence="11" key="1">
    <citation type="submission" date="2021-03" db="EMBL/GenBank/DDBJ databases">
        <title>Acanthopleuribacteraceae sp. M133.</title>
        <authorList>
            <person name="Wang G."/>
        </authorList>
    </citation>
    <scope>NUCLEOTIDE SEQUENCE</scope>
    <source>
        <strain evidence="11">M133</strain>
    </source>
</reference>
<keyword evidence="7" id="KW-0067">ATP-binding</keyword>
<dbReference type="InterPro" id="IPR003661">
    <property type="entry name" value="HisK_dim/P_dom"/>
</dbReference>
<keyword evidence="9" id="KW-0812">Transmembrane</keyword>
<dbReference type="EMBL" id="CP071793">
    <property type="protein sequence ID" value="QTD50941.1"/>
    <property type="molecule type" value="Genomic_DNA"/>
</dbReference>
<dbReference type="SUPFAM" id="SSF55874">
    <property type="entry name" value="ATPase domain of HSP90 chaperone/DNA topoisomerase II/histidine kinase"/>
    <property type="match status" value="1"/>
</dbReference>
<evidence type="ECO:0000256" key="7">
    <source>
        <dbReference type="ARBA" id="ARBA00022840"/>
    </source>
</evidence>
<dbReference type="SMART" id="SM00388">
    <property type="entry name" value="HisKA"/>
    <property type="match status" value="1"/>
</dbReference>
<name>A0A8A4TPV0_SULCO</name>
<dbReference type="InterPro" id="IPR036097">
    <property type="entry name" value="HisK_dim/P_sf"/>
</dbReference>
<evidence type="ECO:0000256" key="4">
    <source>
        <dbReference type="ARBA" id="ARBA00022679"/>
    </source>
</evidence>
<dbReference type="PROSITE" id="PS50109">
    <property type="entry name" value="HIS_KIN"/>
    <property type="match status" value="1"/>
</dbReference>
<evidence type="ECO:0000259" key="10">
    <source>
        <dbReference type="PROSITE" id="PS50109"/>
    </source>
</evidence>
<dbReference type="KEGG" id="scor:J3U87_00600"/>
<evidence type="ECO:0000256" key="9">
    <source>
        <dbReference type="SAM" id="Phobius"/>
    </source>
</evidence>
<feature type="transmembrane region" description="Helical" evidence="9">
    <location>
        <begin position="12"/>
        <end position="31"/>
    </location>
</feature>
<evidence type="ECO:0000256" key="3">
    <source>
        <dbReference type="ARBA" id="ARBA00022553"/>
    </source>
</evidence>
<dbReference type="InterPro" id="IPR050351">
    <property type="entry name" value="BphY/WalK/GraS-like"/>
</dbReference>
<feature type="transmembrane region" description="Helical" evidence="9">
    <location>
        <begin position="37"/>
        <end position="57"/>
    </location>
</feature>
<feature type="domain" description="Histidine kinase" evidence="10">
    <location>
        <begin position="227"/>
        <end position="425"/>
    </location>
</feature>
<gene>
    <name evidence="11" type="ORF">J3U87_00600</name>
</gene>
<keyword evidence="9" id="KW-1133">Transmembrane helix</keyword>
<dbReference type="SUPFAM" id="SSF47384">
    <property type="entry name" value="Homodimeric domain of signal transducing histidine kinase"/>
    <property type="match status" value="1"/>
</dbReference>
<dbReference type="GO" id="GO:0000155">
    <property type="term" value="F:phosphorelay sensor kinase activity"/>
    <property type="evidence" value="ECO:0007669"/>
    <property type="project" value="InterPro"/>
</dbReference>
<keyword evidence="8" id="KW-0902">Two-component regulatory system</keyword>
<dbReference type="AlphaFoldDB" id="A0A8A4TPV0"/>
<protein>
    <recommendedName>
        <fullName evidence="2">histidine kinase</fullName>
        <ecNumber evidence="2">2.7.13.3</ecNumber>
    </recommendedName>
</protein>
<dbReference type="Gene3D" id="3.30.565.10">
    <property type="entry name" value="Histidine kinase-like ATPase, C-terminal domain"/>
    <property type="match status" value="1"/>
</dbReference>
<dbReference type="RefSeq" id="WP_237381078.1">
    <property type="nucleotide sequence ID" value="NZ_CP071793.1"/>
</dbReference>
<dbReference type="PANTHER" id="PTHR42878">
    <property type="entry name" value="TWO-COMPONENT HISTIDINE KINASE"/>
    <property type="match status" value="1"/>
</dbReference>
<evidence type="ECO:0000313" key="12">
    <source>
        <dbReference type="Proteomes" id="UP000663929"/>
    </source>
</evidence>
<dbReference type="InterPro" id="IPR036890">
    <property type="entry name" value="HATPase_C_sf"/>
</dbReference>
<dbReference type="SMART" id="SM00387">
    <property type="entry name" value="HATPase_c"/>
    <property type="match status" value="1"/>
</dbReference>
<sequence length="430" mass="48880">MRHSLEARIRWLFALVCGLVLGLLVWVMVLLEASTLMTTTVVVIVFLPVILSFDHVYRRLFGLLNQVSTAIETLRAEDYSLRLHHSFDSGIARDIQGELSQLAEALQTRKHLYDQSSFLVFRLIEQLDSPIAVFDQNLKLIHANAAFSQFIRQPWESQRRMHCQHFGLGPSEKAGWTLDPHPHPQGWQTRSSLFVKDGQTHHLVVLINIEKELRTKQLEAWRQIMRVLSHEIRNSLTPIKSLAQSMQGKVQGDERMHKALGVIIDRSVSLQEFVGRYGSLNEQKQLQLAWFEPSRMFAAIEAMFPGITWQVAPGVKEIWADPVLIEQVMLNLVKNGWEAQSEDPEVTISLKRMSSNIMIDILDNGTGITSPDNLFIPFYTTKRDGKGIGLCLCQNIVEQHQGTLHLTNRDDRRGAKATIMLPQPPGKSMA</sequence>
<dbReference type="Gene3D" id="1.10.287.130">
    <property type="match status" value="1"/>
</dbReference>
<dbReference type="Pfam" id="PF02518">
    <property type="entry name" value="HATPase_c"/>
    <property type="match status" value="1"/>
</dbReference>
<dbReference type="GO" id="GO:0005524">
    <property type="term" value="F:ATP binding"/>
    <property type="evidence" value="ECO:0007669"/>
    <property type="project" value="UniProtKB-KW"/>
</dbReference>
<dbReference type="EC" id="2.7.13.3" evidence="2"/>
<keyword evidence="9" id="KW-0472">Membrane</keyword>
<keyword evidence="3" id="KW-0597">Phosphoprotein</keyword>
<evidence type="ECO:0000313" key="11">
    <source>
        <dbReference type="EMBL" id="QTD50941.1"/>
    </source>
</evidence>
<evidence type="ECO:0000256" key="1">
    <source>
        <dbReference type="ARBA" id="ARBA00000085"/>
    </source>
</evidence>
<organism evidence="11 12">
    <name type="scientific">Sulfidibacter corallicola</name>
    <dbReference type="NCBI Taxonomy" id="2818388"/>
    <lineage>
        <taxon>Bacteria</taxon>
        <taxon>Pseudomonadati</taxon>
        <taxon>Acidobacteriota</taxon>
        <taxon>Holophagae</taxon>
        <taxon>Acanthopleuribacterales</taxon>
        <taxon>Acanthopleuribacteraceae</taxon>
        <taxon>Sulfidibacter</taxon>
    </lineage>
</organism>
<proteinExistence type="predicted"/>
<dbReference type="GO" id="GO:0007234">
    <property type="term" value="P:osmosensory signaling via phosphorelay pathway"/>
    <property type="evidence" value="ECO:0007669"/>
    <property type="project" value="TreeGrafter"/>
</dbReference>
<keyword evidence="4" id="KW-0808">Transferase</keyword>
<dbReference type="PANTHER" id="PTHR42878:SF7">
    <property type="entry name" value="SENSOR HISTIDINE KINASE GLRK"/>
    <property type="match status" value="1"/>
</dbReference>
<keyword evidence="6" id="KW-0418">Kinase</keyword>
<dbReference type="InterPro" id="IPR004358">
    <property type="entry name" value="Sig_transdc_His_kin-like_C"/>
</dbReference>
<accession>A0A8A4TPV0</accession>
<dbReference type="GO" id="GO:0000156">
    <property type="term" value="F:phosphorelay response regulator activity"/>
    <property type="evidence" value="ECO:0007669"/>
    <property type="project" value="TreeGrafter"/>
</dbReference>